<evidence type="ECO:0000313" key="4">
    <source>
        <dbReference type="Proteomes" id="UP000516072"/>
    </source>
</evidence>
<feature type="transmembrane region" description="Helical" evidence="1">
    <location>
        <begin position="92"/>
        <end position="113"/>
    </location>
</feature>
<reference evidence="3 4" key="1">
    <citation type="submission" date="2020-03" db="EMBL/GenBank/DDBJ databases">
        <authorList>
            <person name="Picone N."/>
        </authorList>
    </citation>
    <scope>NUCLEOTIDE SEQUENCE [LARGE SCALE GENOMIC DNA]</scope>
    <source>
        <strain evidence="3">NSCAC1</strain>
    </source>
</reference>
<keyword evidence="1" id="KW-0472">Membrane</keyword>
<evidence type="ECO:0000256" key="1">
    <source>
        <dbReference type="SAM" id="Phobius"/>
    </source>
</evidence>
<protein>
    <submittedName>
        <fullName evidence="3">Putative Fatty acid desaturase</fullName>
    </submittedName>
</protein>
<feature type="domain" description="Fatty acid desaturase" evidence="2">
    <location>
        <begin position="57"/>
        <end position="273"/>
    </location>
</feature>
<accession>A0A7G1QAQ2</accession>
<dbReference type="EMBL" id="LR778175">
    <property type="protein sequence ID" value="CAB1276839.1"/>
    <property type="molecule type" value="Genomic_DNA"/>
</dbReference>
<organism evidence="3 4">
    <name type="scientific">Candidatus Nitrosacidococcus tergens</name>
    <dbReference type="NCBI Taxonomy" id="553981"/>
    <lineage>
        <taxon>Bacteria</taxon>
        <taxon>Pseudomonadati</taxon>
        <taxon>Pseudomonadota</taxon>
        <taxon>Gammaproteobacteria</taxon>
        <taxon>Chromatiales</taxon>
        <taxon>Chromatiaceae</taxon>
        <taxon>Candidatus Nitrosacidococcus</taxon>
    </lineage>
</organism>
<keyword evidence="1" id="KW-1133">Transmembrane helix</keyword>
<dbReference type="GO" id="GO:0006629">
    <property type="term" value="P:lipid metabolic process"/>
    <property type="evidence" value="ECO:0007669"/>
    <property type="project" value="InterPro"/>
</dbReference>
<name>A0A7G1QAQ2_9GAMM</name>
<sequence length="282" mass="32896">MNCPNIDLSSMTPKQLEELQQLISPPNVSWSVILLWVSMLGTYIAASTLAVLEVIPLWIGMFINSIAVYYAFGVIHDGIHFAICCNKHINNWITQSTTLLVAPYVSLSLFRWGHLQHHRFINHAKDDPDYAPYAWLLPIRWAFLDIAYLIYALKHRNNTGSKYLRTSIPWIAGSIIVISILIMMGYGLEILMLWFIPSRIILIILSFTFFWIPHVPQTEYFTKVATSSAYKKLMALFLQWRHYHLIHHLYPSAPFFNNEKIWKLLEPQLRTYDFDLINTMHV</sequence>
<feature type="transmembrane region" description="Helical" evidence="1">
    <location>
        <begin position="55"/>
        <end position="72"/>
    </location>
</feature>
<dbReference type="Pfam" id="PF00487">
    <property type="entry name" value="FA_desaturase"/>
    <property type="match status" value="1"/>
</dbReference>
<evidence type="ECO:0000313" key="3">
    <source>
        <dbReference type="EMBL" id="CAB1276839.1"/>
    </source>
</evidence>
<feature type="transmembrane region" description="Helical" evidence="1">
    <location>
        <begin position="28"/>
        <end position="49"/>
    </location>
</feature>
<dbReference type="InterPro" id="IPR005804">
    <property type="entry name" value="FA_desaturase_dom"/>
</dbReference>
<feature type="transmembrane region" description="Helical" evidence="1">
    <location>
        <begin position="133"/>
        <end position="151"/>
    </location>
</feature>
<dbReference type="AlphaFoldDB" id="A0A7G1QAQ2"/>
<feature type="transmembrane region" description="Helical" evidence="1">
    <location>
        <begin position="163"/>
        <end position="186"/>
    </location>
</feature>
<evidence type="ECO:0000259" key="2">
    <source>
        <dbReference type="Pfam" id="PF00487"/>
    </source>
</evidence>
<dbReference type="Proteomes" id="UP000516072">
    <property type="component" value="Chromosome"/>
</dbReference>
<proteinExistence type="predicted"/>
<dbReference type="KEGG" id="ntg:NSCAC_1372"/>
<keyword evidence="1" id="KW-0812">Transmembrane</keyword>
<gene>
    <name evidence="3" type="ORF">NSCAC_1372</name>
</gene>
<feature type="transmembrane region" description="Helical" evidence="1">
    <location>
        <begin position="192"/>
        <end position="212"/>
    </location>
</feature>
<keyword evidence="4" id="KW-1185">Reference proteome</keyword>